<sequence>MLGISKDIEILNNAITLYAENSTTQASMDAYELGQGLGPTTLKPMHVNWAKIDGKWNGRLLEMFFQHCREQHYSAEALSDIDLLEIRELFFNRLRRLATIINKYRPAKTEALEDFAKRVKNRHVSELARQRRTTRRNEVMGSFASLSSQLMIRQLKVVRTDTALANIPDWSVPIEELTQEEKMWLDTYRILREYGEAGVSSDETDGDEEGTYIVRKMEWINKKYAKRVAAKLDKARRTTNQYGNAHGHQPRKRKRPSRRDLVSARKPPMHLPLNLYNKNWYNSLPAAHKVLLQPKEAMVMYANWETDGSDAEDS</sequence>
<comment type="caution">
    <text evidence="2">The sequence shown here is derived from an EMBL/GenBank/DDBJ whole genome shotgun (WGS) entry which is preliminary data.</text>
</comment>
<protein>
    <submittedName>
        <fullName evidence="2">Uncharacterized protein</fullName>
    </submittedName>
</protein>
<organism evidence="2 3">
    <name type="scientific">Gymnopilus dilepis</name>
    <dbReference type="NCBI Taxonomy" id="231916"/>
    <lineage>
        <taxon>Eukaryota</taxon>
        <taxon>Fungi</taxon>
        <taxon>Dikarya</taxon>
        <taxon>Basidiomycota</taxon>
        <taxon>Agaricomycotina</taxon>
        <taxon>Agaricomycetes</taxon>
        <taxon>Agaricomycetidae</taxon>
        <taxon>Agaricales</taxon>
        <taxon>Agaricineae</taxon>
        <taxon>Hymenogastraceae</taxon>
        <taxon>Gymnopilus</taxon>
    </lineage>
</organism>
<proteinExistence type="predicted"/>
<name>A0A409W7M9_9AGAR</name>
<dbReference type="Proteomes" id="UP000284706">
    <property type="component" value="Unassembled WGS sequence"/>
</dbReference>
<reference evidence="2 3" key="1">
    <citation type="journal article" date="2018" name="Evol. Lett.">
        <title>Horizontal gene cluster transfer increased hallucinogenic mushroom diversity.</title>
        <authorList>
            <person name="Reynolds H.T."/>
            <person name="Vijayakumar V."/>
            <person name="Gluck-Thaler E."/>
            <person name="Korotkin H.B."/>
            <person name="Matheny P.B."/>
            <person name="Slot J.C."/>
        </authorList>
    </citation>
    <scope>NUCLEOTIDE SEQUENCE [LARGE SCALE GENOMIC DNA]</scope>
    <source>
        <strain evidence="2 3">SRW20</strain>
    </source>
</reference>
<keyword evidence="3" id="KW-1185">Reference proteome</keyword>
<feature type="region of interest" description="Disordered" evidence="1">
    <location>
        <begin position="235"/>
        <end position="266"/>
    </location>
</feature>
<dbReference type="AlphaFoldDB" id="A0A409W7M9"/>
<evidence type="ECO:0000256" key="1">
    <source>
        <dbReference type="SAM" id="MobiDB-lite"/>
    </source>
</evidence>
<dbReference type="EMBL" id="NHYE01005335">
    <property type="protein sequence ID" value="PPQ74514.1"/>
    <property type="molecule type" value="Genomic_DNA"/>
</dbReference>
<gene>
    <name evidence="2" type="ORF">CVT26_007985</name>
</gene>
<evidence type="ECO:0000313" key="3">
    <source>
        <dbReference type="Proteomes" id="UP000284706"/>
    </source>
</evidence>
<dbReference type="OrthoDB" id="3224221at2759"/>
<evidence type="ECO:0000313" key="2">
    <source>
        <dbReference type="EMBL" id="PPQ74514.1"/>
    </source>
</evidence>
<feature type="compositionally biased region" description="Basic residues" evidence="1">
    <location>
        <begin position="248"/>
        <end position="257"/>
    </location>
</feature>
<dbReference type="InParanoid" id="A0A409W7M9"/>
<accession>A0A409W7M9</accession>